<sequence>MRKGCGGIRTFSDFKFLFEALSRREPESNSLENALKRDAIRNRHHALGYCLSMIFSENRYALFRIML</sequence>
<dbReference type="EMBL" id="FMAE01000005">
    <property type="protein sequence ID" value="SCB37555.1"/>
    <property type="molecule type" value="Genomic_DNA"/>
</dbReference>
<protein>
    <submittedName>
        <fullName evidence="1">Uncharacterized protein</fullName>
    </submittedName>
</protein>
<proteinExistence type="predicted"/>
<accession>A0A1C3WCF4</accession>
<dbReference type="Proteomes" id="UP000183174">
    <property type="component" value="Unassembled WGS sequence"/>
</dbReference>
<organism evidence="1 2">
    <name type="scientific">Bradyrhizobium yuanmingense</name>
    <dbReference type="NCBI Taxonomy" id="108015"/>
    <lineage>
        <taxon>Bacteria</taxon>
        <taxon>Pseudomonadati</taxon>
        <taxon>Pseudomonadota</taxon>
        <taxon>Alphaproteobacteria</taxon>
        <taxon>Hyphomicrobiales</taxon>
        <taxon>Nitrobacteraceae</taxon>
        <taxon>Bradyrhizobium</taxon>
    </lineage>
</organism>
<reference evidence="1 2" key="1">
    <citation type="submission" date="2016-08" db="EMBL/GenBank/DDBJ databases">
        <authorList>
            <person name="Seilhamer J.J."/>
        </authorList>
    </citation>
    <scope>NUCLEOTIDE SEQUENCE [LARGE SCALE GENOMIC DNA]</scope>
    <source>
        <strain evidence="1 2">CCBAU 10071</strain>
    </source>
</reference>
<evidence type="ECO:0000313" key="1">
    <source>
        <dbReference type="EMBL" id="SCB37555.1"/>
    </source>
</evidence>
<dbReference type="AlphaFoldDB" id="A0A1C3WCF4"/>
<evidence type="ECO:0000313" key="2">
    <source>
        <dbReference type="Proteomes" id="UP000183174"/>
    </source>
</evidence>
<gene>
    <name evidence="1" type="ORF">GA0061099_1005668</name>
</gene>
<name>A0A1C3WCF4_9BRAD</name>